<evidence type="ECO:0000313" key="2">
    <source>
        <dbReference type="Proteomes" id="UP000193335"/>
    </source>
</evidence>
<accession>A0A1Y2JQD8</accession>
<sequence length="68" mass="7833">MADCVIVRAYGRQLDQLRAEAFRIARGRQIDWWIDRGDKGTHFCFESAEAKQAFTSMCDNFAVPYVEA</sequence>
<evidence type="ECO:0000313" key="1">
    <source>
        <dbReference type="EMBL" id="OSJ33430.1"/>
    </source>
</evidence>
<reference evidence="1 2" key="1">
    <citation type="submission" date="2017-03" db="EMBL/GenBank/DDBJ databases">
        <title>Whole genome sequences of fourteen strains of Bradyrhizobium canariense and one strain of Bradyrhizobium japonicum isolated from Lupinus (Papilionoideae: Genisteae) species in Algeria.</title>
        <authorList>
            <person name="Crovadore J."/>
            <person name="Chekireb D."/>
            <person name="Brachmann A."/>
            <person name="Chablais R."/>
            <person name="Cochard B."/>
            <person name="Lefort F."/>
        </authorList>
    </citation>
    <scope>NUCLEOTIDE SEQUENCE [LARGE SCALE GENOMIC DNA]</scope>
    <source>
        <strain evidence="1 2">UBMA197</strain>
    </source>
</reference>
<dbReference type="EMBL" id="NAFL01000241">
    <property type="protein sequence ID" value="OSJ33430.1"/>
    <property type="molecule type" value="Genomic_DNA"/>
</dbReference>
<protein>
    <submittedName>
        <fullName evidence="1">Uncharacterized protein</fullName>
    </submittedName>
</protein>
<proteinExistence type="predicted"/>
<name>A0A1Y2JQD8_BRAJP</name>
<dbReference type="RefSeq" id="WP_085400494.1">
    <property type="nucleotide sequence ID" value="NZ_NAFL01000241.1"/>
</dbReference>
<organism evidence="1 2">
    <name type="scientific">Bradyrhizobium japonicum</name>
    <dbReference type="NCBI Taxonomy" id="375"/>
    <lineage>
        <taxon>Bacteria</taxon>
        <taxon>Pseudomonadati</taxon>
        <taxon>Pseudomonadota</taxon>
        <taxon>Alphaproteobacteria</taxon>
        <taxon>Hyphomicrobiales</taxon>
        <taxon>Nitrobacteraceae</taxon>
        <taxon>Bradyrhizobium</taxon>
    </lineage>
</organism>
<gene>
    <name evidence="1" type="ORF">BSZ19_15375</name>
</gene>
<dbReference type="Proteomes" id="UP000193335">
    <property type="component" value="Unassembled WGS sequence"/>
</dbReference>
<comment type="caution">
    <text evidence="1">The sequence shown here is derived from an EMBL/GenBank/DDBJ whole genome shotgun (WGS) entry which is preliminary data.</text>
</comment>
<dbReference type="AlphaFoldDB" id="A0A1Y2JQD8"/>